<protein>
    <recommendedName>
        <fullName evidence="7">Xylanolytic transcriptional activator regulatory domain-containing protein</fullName>
    </recommendedName>
</protein>
<dbReference type="OrthoDB" id="10031947at2759"/>
<evidence type="ECO:0000256" key="6">
    <source>
        <dbReference type="SAM" id="MobiDB-lite"/>
    </source>
</evidence>
<dbReference type="GO" id="GO:0003677">
    <property type="term" value="F:DNA binding"/>
    <property type="evidence" value="ECO:0007669"/>
    <property type="project" value="UniProtKB-KW"/>
</dbReference>
<dbReference type="SMART" id="SM00906">
    <property type="entry name" value="Fungal_trans"/>
    <property type="match status" value="1"/>
</dbReference>
<dbReference type="GeneID" id="37196890"/>
<dbReference type="PANTHER" id="PTHR47171:SF6">
    <property type="entry name" value="SPECIFIC TRANSCRIPTION FACTOR, PUTATIVE (AFU_ORTHOLOGUE AFUA_2G06130)-RELATED"/>
    <property type="match status" value="1"/>
</dbReference>
<reference evidence="8 9" key="1">
    <citation type="submission" date="2018-02" db="EMBL/GenBank/DDBJ databases">
        <title>The genomes of Aspergillus section Nigri reveals drivers in fungal speciation.</title>
        <authorList>
            <consortium name="DOE Joint Genome Institute"/>
            <person name="Vesth T.C."/>
            <person name="Nybo J."/>
            <person name="Theobald S."/>
            <person name="Brandl J."/>
            <person name="Frisvad J.C."/>
            <person name="Nielsen K.F."/>
            <person name="Lyhne E.K."/>
            <person name="Kogle M.E."/>
            <person name="Kuo A."/>
            <person name="Riley R."/>
            <person name="Clum A."/>
            <person name="Nolan M."/>
            <person name="Lipzen A."/>
            <person name="Salamov A."/>
            <person name="Henrissat B."/>
            <person name="Wiebenga A."/>
            <person name="De vries R.P."/>
            <person name="Grigoriev I.V."/>
            <person name="Mortensen U.H."/>
            <person name="Andersen M.R."/>
            <person name="Baker S.E."/>
        </authorList>
    </citation>
    <scope>NUCLEOTIDE SEQUENCE [LARGE SCALE GENOMIC DNA]</scope>
    <source>
        <strain evidence="8 9">CBS 101889</strain>
    </source>
</reference>
<gene>
    <name evidence="8" type="ORF">BO97DRAFT_365992</name>
</gene>
<feature type="domain" description="Xylanolytic transcriptional activator regulatory" evidence="7">
    <location>
        <begin position="275"/>
        <end position="343"/>
    </location>
</feature>
<evidence type="ECO:0000256" key="1">
    <source>
        <dbReference type="ARBA" id="ARBA00022833"/>
    </source>
</evidence>
<dbReference type="InterPro" id="IPR007219">
    <property type="entry name" value="XnlR_reg_dom"/>
</dbReference>
<evidence type="ECO:0000256" key="2">
    <source>
        <dbReference type="ARBA" id="ARBA00023015"/>
    </source>
</evidence>
<dbReference type="RefSeq" id="XP_025553343.1">
    <property type="nucleotide sequence ID" value="XM_025692601.1"/>
</dbReference>
<organism evidence="8 9">
    <name type="scientific">Aspergillus homomorphus (strain CBS 101889)</name>
    <dbReference type="NCBI Taxonomy" id="1450537"/>
    <lineage>
        <taxon>Eukaryota</taxon>
        <taxon>Fungi</taxon>
        <taxon>Dikarya</taxon>
        <taxon>Ascomycota</taxon>
        <taxon>Pezizomycotina</taxon>
        <taxon>Eurotiomycetes</taxon>
        <taxon>Eurotiomycetidae</taxon>
        <taxon>Eurotiales</taxon>
        <taxon>Aspergillaceae</taxon>
        <taxon>Aspergillus</taxon>
        <taxon>Aspergillus subgen. Circumdati</taxon>
    </lineage>
</organism>
<evidence type="ECO:0000259" key="7">
    <source>
        <dbReference type="SMART" id="SM00906"/>
    </source>
</evidence>
<dbReference type="VEuPathDB" id="FungiDB:BO97DRAFT_365992"/>
<dbReference type="EMBL" id="KZ824276">
    <property type="protein sequence ID" value="RAL14189.1"/>
    <property type="molecule type" value="Genomic_DNA"/>
</dbReference>
<evidence type="ECO:0000256" key="3">
    <source>
        <dbReference type="ARBA" id="ARBA00023125"/>
    </source>
</evidence>
<dbReference type="GO" id="GO:0000981">
    <property type="term" value="F:DNA-binding transcription factor activity, RNA polymerase II-specific"/>
    <property type="evidence" value="ECO:0007669"/>
    <property type="project" value="InterPro"/>
</dbReference>
<keyword evidence="1" id="KW-0862">Zinc</keyword>
<name>A0A395I3B3_ASPHC</name>
<sequence length="608" mass="67284">MELTWLVDSPQTRSRKRALRACDRCQRRKKRCHHILMQLNPTRVRRRRLAVDLVDGQSQSRPGISTDKPLGTSVPGRFVGEMNPEVAIRERLAVGAGSASLRNRVGLWIPFSAVETGRPYLEDVANVDQRPFTHQVIEAGYTYPPQEFEGLIRRRHESALQASRPLPASTRALLFAIYFSQVHHILPTVEPDVPVTSPFLERAICLVAAKARAAAPHLYLCDNGALASPRDFCSQIYTGLKDAIFEGLKRDRITRIRVLALMALHCEDSEGSEAASMHLSQAIHLAQTIGLHLKQPSNSDRSCPHLFWSLWALDKLLVSMFGRPALIIDHDVSAERPGKLMDSAKAFKGAFEIWFSISQLLLDAIRLYRPGTETTVDLGIFPSFEEVVGSKVESLDFATLAFLELSYHAVGIVFHRTIDSTVSEQSNSAQIQRGLAATCIQSIVAKKCTHDLPPLPIISYAVSLSMSVSYRHYRSSNLITHRRRAATDIETCCTLLEGLSVSWYSAEAMARLGRKALQQIRESDPGLNRDTVPTLPSVQTTQNKRGQAAPIPSRGGEGSLSIDATCVPFAQHSVDYPHGGDQGLAFGDMADLDIAFDDFLDLSLPTNF</sequence>
<keyword evidence="2" id="KW-0805">Transcription regulation</keyword>
<evidence type="ECO:0000313" key="8">
    <source>
        <dbReference type="EMBL" id="RAL14189.1"/>
    </source>
</evidence>
<keyword evidence="5" id="KW-0539">Nucleus</keyword>
<feature type="region of interest" description="Disordered" evidence="6">
    <location>
        <begin position="522"/>
        <end position="557"/>
    </location>
</feature>
<accession>A0A395I3B3</accession>
<dbReference type="InterPro" id="IPR052073">
    <property type="entry name" value="Amide_Lactam_Regulators"/>
</dbReference>
<dbReference type="GO" id="GO:0008270">
    <property type="term" value="F:zinc ion binding"/>
    <property type="evidence" value="ECO:0007669"/>
    <property type="project" value="InterPro"/>
</dbReference>
<keyword evidence="9" id="KW-1185">Reference proteome</keyword>
<feature type="region of interest" description="Disordered" evidence="6">
    <location>
        <begin position="55"/>
        <end position="76"/>
    </location>
</feature>
<keyword evidence="3" id="KW-0238">DNA-binding</keyword>
<dbReference type="Pfam" id="PF04082">
    <property type="entry name" value="Fungal_trans"/>
    <property type="match status" value="1"/>
</dbReference>
<keyword evidence="4" id="KW-0804">Transcription</keyword>
<dbReference type="Proteomes" id="UP000248961">
    <property type="component" value="Unassembled WGS sequence"/>
</dbReference>
<proteinExistence type="predicted"/>
<dbReference type="InterPro" id="IPR001138">
    <property type="entry name" value="Zn2Cys6_DnaBD"/>
</dbReference>
<evidence type="ECO:0000313" key="9">
    <source>
        <dbReference type="Proteomes" id="UP000248961"/>
    </source>
</evidence>
<dbReference type="STRING" id="1450537.A0A395I3B3"/>
<dbReference type="CDD" id="cd12148">
    <property type="entry name" value="fungal_TF_MHR"/>
    <property type="match status" value="1"/>
</dbReference>
<feature type="compositionally biased region" description="Polar residues" evidence="6">
    <location>
        <begin position="534"/>
        <end position="545"/>
    </location>
</feature>
<evidence type="ECO:0000256" key="4">
    <source>
        <dbReference type="ARBA" id="ARBA00023163"/>
    </source>
</evidence>
<dbReference type="AlphaFoldDB" id="A0A395I3B3"/>
<dbReference type="CDD" id="cd00067">
    <property type="entry name" value="GAL4"/>
    <property type="match status" value="1"/>
</dbReference>
<evidence type="ECO:0000256" key="5">
    <source>
        <dbReference type="ARBA" id="ARBA00023242"/>
    </source>
</evidence>
<dbReference type="GO" id="GO:0006351">
    <property type="term" value="P:DNA-templated transcription"/>
    <property type="evidence" value="ECO:0007669"/>
    <property type="project" value="InterPro"/>
</dbReference>
<dbReference type="PANTHER" id="PTHR47171">
    <property type="entry name" value="FARA-RELATED"/>
    <property type="match status" value="1"/>
</dbReference>